<protein>
    <submittedName>
        <fullName evidence="1">Uncharacterized protein</fullName>
    </submittedName>
</protein>
<dbReference type="Proteomes" id="UP001281147">
    <property type="component" value="Unassembled WGS sequence"/>
</dbReference>
<organism evidence="1 2">
    <name type="scientific">Vermiconidia calcicola</name>
    <dbReference type="NCBI Taxonomy" id="1690605"/>
    <lineage>
        <taxon>Eukaryota</taxon>
        <taxon>Fungi</taxon>
        <taxon>Dikarya</taxon>
        <taxon>Ascomycota</taxon>
        <taxon>Pezizomycotina</taxon>
        <taxon>Dothideomycetes</taxon>
        <taxon>Dothideomycetidae</taxon>
        <taxon>Mycosphaerellales</taxon>
        <taxon>Extremaceae</taxon>
        <taxon>Vermiconidia</taxon>
    </lineage>
</organism>
<accession>A0ACC3NAH2</accession>
<gene>
    <name evidence="1" type="ORF">LTR37_008772</name>
</gene>
<comment type="caution">
    <text evidence="1">The sequence shown here is derived from an EMBL/GenBank/DDBJ whole genome shotgun (WGS) entry which is preliminary data.</text>
</comment>
<evidence type="ECO:0000313" key="2">
    <source>
        <dbReference type="Proteomes" id="UP001281147"/>
    </source>
</evidence>
<reference evidence="1" key="1">
    <citation type="submission" date="2023-07" db="EMBL/GenBank/DDBJ databases">
        <title>Black Yeasts Isolated from many extreme environments.</title>
        <authorList>
            <person name="Coleine C."/>
            <person name="Stajich J.E."/>
            <person name="Selbmann L."/>
        </authorList>
    </citation>
    <scope>NUCLEOTIDE SEQUENCE</scope>
    <source>
        <strain evidence="1">CCFEE 5714</strain>
    </source>
</reference>
<evidence type="ECO:0000313" key="1">
    <source>
        <dbReference type="EMBL" id="KAK3713087.1"/>
    </source>
</evidence>
<dbReference type="EMBL" id="JAUTXU010000065">
    <property type="protein sequence ID" value="KAK3713087.1"/>
    <property type="molecule type" value="Genomic_DNA"/>
</dbReference>
<name>A0ACC3NAH2_9PEZI</name>
<sequence>MGNDQSNLRPYHKLTNVMPSLDTKGCNTPATSWFDKSSKPFASEKDRDQFIYATISVLSQNGRIDLQNHDFRLLYSRRGEDGDRVVAHIVAEKGGVIAAQIQPAQDGKDQSEAFKALRRHIEIALEKLLSTVPGAAAYEGQILAVATAGVAGPSSGHGPASPTAPALPARTTGNCGRRESWSNQTALIDAPPAYGKAVSEWRSPDDIKKG</sequence>
<proteinExistence type="predicted"/>
<keyword evidence="2" id="KW-1185">Reference proteome</keyword>